<reference evidence="1 2" key="1">
    <citation type="submission" date="2022-11" db="EMBL/GenBank/DDBJ databases">
        <title>Minimal conservation of predation-associated metabolite biosynthetic gene clusters underscores biosynthetic potential of Myxococcota including descriptions for ten novel species: Archangium lansinium sp. nov., Myxococcus landrumus sp. nov., Nannocystis bai.</title>
        <authorList>
            <person name="Ahearne A."/>
            <person name="Stevens C."/>
            <person name="Dowd S."/>
        </authorList>
    </citation>
    <scope>NUCLEOTIDE SEQUENCE [LARGE SCALE GENOMIC DNA]</scope>
    <source>
        <strain evidence="1 2">NCELM</strain>
    </source>
</reference>
<dbReference type="Proteomes" id="UP001217838">
    <property type="component" value="Unassembled WGS sequence"/>
</dbReference>
<accession>A0ABT5B896</accession>
<organism evidence="1 2">
    <name type="scientific">Nannocystis radixulma</name>
    <dbReference type="NCBI Taxonomy" id="2995305"/>
    <lineage>
        <taxon>Bacteria</taxon>
        <taxon>Pseudomonadati</taxon>
        <taxon>Myxococcota</taxon>
        <taxon>Polyangia</taxon>
        <taxon>Nannocystales</taxon>
        <taxon>Nannocystaceae</taxon>
        <taxon>Nannocystis</taxon>
    </lineage>
</organism>
<sequence>MDILFVIDQSENMDAQCFEENLAVAVLGAQDELYAAIAGNIASFHVGFTTASIVPENPPGCQAMGSLGQGKPEDECFEEQVFGTPYLDERTDTPAEFSAGVFCLTKAGTVSGGPSEQEDARPVEALLDAIEPVESRPGGCNAGFSRREVPLLTLLFTNRDQEDFIPIEEGSDTLLWQERMFGRKGFDFEQGHDRTGFIMVAGPDEAPDPADCDAEVPGRLSVFHYGFREELRRRYDICRLRPADVDSGCSVIPEPELEMFREFIVTSFNEMICELCAS</sequence>
<dbReference type="RefSeq" id="WP_271998988.1">
    <property type="nucleotide sequence ID" value="NZ_JAQNDN010000007.1"/>
</dbReference>
<gene>
    <name evidence="1" type="ORF">POL58_15950</name>
</gene>
<evidence type="ECO:0000313" key="1">
    <source>
        <dbReference type="EMBL" id="MDC0669246.1"/>
    </source>
</evidence>
<comment type="caution">
    <text evidence="1">The sequence shown here is derived from an EMBL/GenBank/DDBJ whole genome shotgun (WGS) entry which is preliminary data.</text>
</comment>
<keyword evidence="2" id="KW-1185">Reference proteome</keyword>
<name>A0ABT5B896_9BACT</name>
<evidence type="ECO:0008006" key="3">
    <source>
        <dbReference type="Google" id="ProtNLM"/>
    </source>
</evidence>
<dbReference type="EMBL" id="JAQNDN010000007">
    <property type="protein sequence ID" value="MDC0669246.1"/>
    <property type="molecule type" value="Genomic_DNA"/>
</dbReference>
<protein>
    <recommendedName>
        <fullName evidence="3">VWFA domain-containing protein</fullName>
    </recommendedName>
</protein>
<proteinExistence type="predicted"/>
<evidence type="ECO:0000313" key="2">
    <source>
        <dbReference type="Proteomes" id="UP001217838"/>
    </source>
</evidence>